<feature type="transmembrane region" description="Helical" evidence="1">
    <location>
        <begin position="12"/>
        <end position="31"/>
    </location>
</feature>
<feature type="transmembrane region" description="Helical" evidence="1">
    <location>
        <begin position="96"/>
        <end position="117"/>
    </location>
</feature>
<comment type="caution">
    <text evidence="2">The sequence shown here is derived from an EMBL/GenBank/DDBJ whole genome shotgun (WGS) entry which is preliminary data.</text>
</comment>
<name>A0A226EG95_FOLCA</name>
<proteinExistence type="predicted"/>
<reference evidence="2 3" key="1">
    <citation type="submission" date="2015-12" db="EMBL/GenBank/DDBJ databases">
        <title>The genome of Folsomia candida.</title>
        <authorList>
            <person name="Faddeeva A."/>
            <person name="Derks M.F."/>
            <person name="Anvar Y."/>
            <person name="Smit S."/>
            <person name="Van Straalen N."/>
            <person name="Roelofs D."/>
        </authorList>
    </citation>
    <scope>NUCLEOTIDE SEQUENCE [LARGE SCALE GENOMIC DNA]</scope>
    <source>
        <strain evidence="2 3">VU population</strain>
        <tissue evidence="2">Whole body</tissue>
    </source>
</reference>
<keyword evidence="3" id="KW-1185">Reference proteome</keyword>
<keyword evidence="1" id="KW-0812">Transmembrane</keyword>
<evidence type="ECO:0000313" key="3">
    <source>
        <dbReference type="Proteomes" id="UP000198287"/>
    </source>
</evidence>
<dbReference type="EMBL" id="LNIX01000004">
    <property type="protein sequence ID" value="OXA56439.1"/>
    <property type="molecule type" value="Genomic_DNA"/>
</dbReference>
<organism evidence="2 3">
    <name type="scientific">Folsomia candida</name>
    <name type="common">Springtail</name>
    <dbReference type="NCBI Taxonomy" id="158441"/>
    <lineage>
        <taxon>Eukaryota</taxon>
        <taxon>Metazoa</taxon>
        <taxon>Ecdysozoa</taxon>
        <taxon>Arthropoda</taxon>
        <taxon>Hexapoda</taxon>
        <taxon>Collembola</taxon>
        <taxon>Entomobryomorpha</taxon>
        <taxon>Isotomoidea</taxon>
        <taxon>Isotomidae</taxon>
        <taxon>Proisotominae</taxon>
        <taxon>Folsomia</taxon>
    </lineage>
</organism>
<feature type="transmembrane region" description="Helical" evidence="1">
    <location>
        <begin position="129"/>
        <end position="148"/>
    </location>
</feature>
<feature type="transmembrane region" description="Helical" evidence="1">
    <location>
        <begin position="220"/>
        <end position="240"/>
    </location>
</feature>
<dbReference type="AlphaFoldDB" id="A0A226EG95"/>
<gene>
    <name evidence="2" type="ORF">Fcan01_09375</name>
</gene>
<protein>
    <submittedName>
        <fullName evidence="2">Uncharacterized protein</fullName>
    </submittedName>
</protein>
<evidence type="ECO:0000256" key="1">
    <source>
        <dbReference type="SAM" id="Phobius"/>
    </source>
</evidence>
<keyword evidence="1" id="KW-0472">Membrane</keyword>
<dbReference type="Proteomes" id="UP000198287">
    <property type="component" value="Unassembled WGS sequence"/>
</dbReference>
<evidence type="ECO:0000313" key="2">
    <source>
        <dbReference type="EMBL" id="OXA56439.1"/>
    </source>
</evidence>
<keyword evidence="1" id="KW-1133">Transmembrane helix</keyword>
<accession>A0A226EG95</accession>
<sequence length="283" mass="32316">MAYAEKPAFLQFFQIIMLAISLGLESYAFMIDRGWKKTLNKNGKGRICPWLIQNVNEEMYNYYKAQLPDQFNGTDNSVEKRFFMENISRGSGEETAAIALISFSIVLLLVHLVLACISRNNSYRTKWTASVQGISVFASGFAAIFIAISSHEYRSLYHSLSSKLLECILLPTCVDDEYKNTTVTSKYLKLQGFKNPDESAEKLRNVFSNNYVCQAYDMKIASAAICGVMILLSFIIICSAMDLTTIYNEEDVDEEERKRRLAFHMHALHVKRRQHTKSQSRNS</sequence>